<accession>A0ABS7CH98</accession>
<gene>
    <name evidence="1" type="ORF">K0U00_40200</name>
</gene>
<keyword evidence="2" id="KW-1185">Reference proteome</keyword>
<evidence type="ECO:0000313" key="2">
    <source>
        <dbReference type="Proteomes" id="UP001519887"/>
    </source>
</evidence>
<feature type="non-terminal residue" evidence="1">
    <location>
        <position position="1"/>
    </location>
</feature>
<comment type="caution">
    <text evidence="1">The sequence shown here is derived from an EMBL/GenBank/DDBJ whole genome shotgun (WGS) entry which is preliminary data.</text>
</comment>
<dbReference type="EMBL" id="JAHZIK010002143">
    <property type="protein sequence ID" value="MBW7460303.1"/>
    <property type="molecule type" value="Genomic_DNA"/>
</dbReference>
<evidence type="ECO:0000313" key="1">
    <source>
        <dbReference type="EMBL" id="MBW7460303.1"/>
    </source>
</evidence>
<sequence>TEAKAAALADLGIADSLHGLAATGTTTDAIVIGASQSERYLGLHAYAGAATTIGNAVGRMVYESVYEAVSTQKE</sequence>
<dbReference type="Pfam" id="PF01955">
    <property type="entry name" value="CbiZ"/>
    <property type="match status" value="1"/>
</dbReference>
<organism evidence="1 2">
    <name type="scientific">Paenibacillus sepulcri</name>
    <dbReference type="NCBI Taxonomy" id="359917"/>
    <lineage>
        <taxon>Bacteria</taxon>
        <taxon>Bacillati</taxon>
        <taxon>Bacillota</taxon>
        <taxon>Bacilli</taxon>
        <taxon>Bacillales</taxon>
        <taxon>Paenibacillaceae</taxon>
        <taxon>Paenibacillus</taxon>
    </lineage>
</organism>
<dbReference type="PANTHER" id="PTHR35336:SF5">
    <property type="entry name" value="ADENOSYLCOBINAMIDE AMIDOHYDROLASE"/>
    <property type="match status" value="1"/>
</dbReference>
<dbReference type="PANTHER" id="PTHR35336">
    <property type="entry name" value="ADENOSYLCOBINAMIDE AMIDOHYDROLASE"/>
    <property type="match status" value="1"/>
</dbReference>
<proteinExistence type="predicted"/>
<dbReference type="Proteomes" id="UP001519887">
    <property type="component" value="Unassembled WGS sequence"/>
</dbReference>
<dbReference type="InterPro" id="IPR002808">
    <property type="entry name" value="AdoCbi_amidolase"/>
</dbReference>
<protein>
    <submittedName>
        <fullName evidence="1">Adenosylcobinamide amidohydrolase</fullName>
    </submittedName>
</protein>
<dbReference type="InterPro" id="IPR052209">
    <property type="entry name" value="CbiZ"/>
</dbReference>
<reference evidence="1 2" key="1">
    <citation type="submission" date="2021-07" db="EMBL/GenBank/DDBJ databases">
        <title>Paenibacillus radiodurans sp. nov., isolated from the southeastern edge of Tengger Desert.</title>
        <authorList>
            <person name="Zhang G."/>
        </authorList>
    </citation>
    <scope>NUCLEOTIDE SEQUENCE [LARGE SCALE GENOMIC DNA]</scope>
    <source>
        <strain evidence="1 2">CCM 7311</strain>
    </source>
</reference>
<name>A0ABS7CH98_9BACL</name>